<reference evidence="3" key="1">
    <citation type="journal article" date="2023" name="PhytoFront">
        <title>Draft Genome Resources of Seven Strains of Tilletia horrida, Causal Agent of Kernel Smut of Rice.</title>
        <authorList>
            <person name="Khanal S."/>
            <person name="Antony Babu S."/>
            <person name="Zhou X.G."/>
        </authorList>
    </citation>
    <scope>NUCLEOTIDE SEQUENCE</scope>
    <source>
        <strain evidence="3">TX3</strain>
    </source>
</reference>
<protein>
    <submittedName>
        <fullName evidence="3">Uncharacterized protein</fullName>
    </submittedName>
</protein>
<evidence type="ECO:0000313" key="3">
    <source>
        <dbReference type="EMBL" id="KAK0522315.1"/>
    </source>
</evidence>
<evidence type="ECO:0000256" key="1">
    <source>
        <dbReference type="SAM" id="Phobius"/>
    </source>
</evidence>
<dbReference type="AlphaFoldDB" id="A0AAN6G5R8"/>
<gene>
    <name evidence="3" type="ORF">OC842_006497</name>
</gene>
<feature type="transmembrane region" description="Helical" evidence="1">
    <location>
        <begin position="61"/>
        <end position="85"/>
    </location>
</feature>
<proteinExistence type="predicted"/>
<keyword evidence="1" id="KW-0472">Membrane</keyword>
<name>A0AAN6G5R8_9BASI</name>
<accession>A0AAN6G5R8</accession>
<comment type="caution">
    <text evidence="3">The sequence shown here is derived from an EMBL/GenBank/DDBJ whole genome shotgun (WGS) entry which is preliminary data.</text>
</comment>
<evidence type="ECO:0000313" key="4">
    <source>
        <dbReference type="Proteomes" id="UP001176521"/>
    </source>
</evidence>
<feature type="transmembrane region" description="Helical" evidence="1">
    <location>
        <begin position="158"/>
        <end position="180"/>
    </location>
</feature>
<dbReference type="EMBL" id="JAPDMQ010000596">
    <property type="protein sequence ID" value="KAK0522315.1"/>
    <property type="molecule type" value="Genomic_DNA"/>
</dbReference>
<feature type="chain" id="PRO_5043027553" evidence="2">
    <location>
        <begin position="21"/>
        <end position="246"/>
    </location>
</feature>
<keyword evidence="1" id="KW-0812">Transmembrane</keyword>
<feature type="signal peptide" evidence="2">
    <location>
        <begin position="1"/>
        <end position="20"/>
    </location>
</feature>
<organism evidence="3 4">
    <name type="scientific">Tilletia horrida</name>
    <dbReference type="NCBI Taxonomy" id="155126"/>
    <lineage>
        <taxon>Eukaryota</taxon>
        <taxon>Fungi</taxon>
        <taxon>Dikarya</taxon>
        <taxon>Basidiomycota</taxon>
        <taxon>Ustilaginomycotina</taxon>
        <taxon>Exobasidiomycetes</taxon>
        <taxon>Tilletiales</taxon>
        <taxon>Tilletiaceae</taxon>
        <taxon>Tilletia</taxon>
    </lineage>
</organism>
<evidence type="ECO:0000256" key="2">
    <source>
        <dbReference type="SAM" id="SignalP"/>
    </source>
</evidence>
<keyword evidence="2" id="KW-0732">Signal</keyword>
<keyword evidence="4" id="KW-1185">Reference proteome</keyword>
<dbReference type="Proteomes" id="UP001176521">
    <property type="component" value="Unassembled WGS sequence"/>
</dbReference>
<keyword evidence="1" id="KW-1133">Transmembrane helix</keyword>
<sequence>MHPRHVTTLLMGCAYAFAKAVPTGPSNEVDQIAHGHSLRPNDLNVPSDQVLHRREQLPWKVIAAGTVGATLGTGLSLSFVMGAMLHNLPGKPKSAEDPPPNGRALNTHSDGLPGVVVLVPLESQTSLAAYHNRLDATSSSSILARNVAKRMTSPEATFAATFMGGLPLGAGVGAAISLIVKHERKVKQHRHGKLMSRSSHLSTMYVGESPSWNHLVPASRTSRRGERAWFIKVDDHIGQLEKTGSG</sequence>